<dbReference type="RefSeq" id="XP_066697983.1">
    <property type="nucleotide sequence ID" value="XM_066845585.1"/>
</dbReference>
<gene>
    <name evidence="3" type="ORF">PG986_009363</name>
</gene>
<dbReference type="InterPro" id="IPR011009">
    <property type="entry name" value="Kinase-like_dom_sf"/>
</dbReference>
<sequence>MDERLQRTLSVLENFKSKLENDWKYHACRLHRTNSDSCRTNDEDAGRNMYCCTKTFYDTGEIVDWMLLKKEQSEQTNAAALLSAAQDSYHVMRNEPGRSKASDLGKDGRNCYIVFAILLNLDCGFLIHHFQRFNITDGNLRNETLPSLDALKHELQGAVQDVDRLISNFDDMRFMFERVKMDLNMSAVYLDSHQGRWVSPFCKRQLINTKGGTAEVWQVAVQDRILTSELKDRLKRSEYDDPQYGKGPPSSFESIVGFWEDLSKVAEAVESIHNLKVRRELGDSVNFHGWHAHIKPDNILRVRGEYKLADLGFAKFRKKDENGPEPSTGLVGLTETYGAPETDIKRRTRRGGTRTGYTQKIDIWSLGCVFSVAATWVVLGCQGVLIYDKLRQNAINQLRESHAKSTPTADDAFHDGQRVLSAVTEWHAYRRASMRKVDTITSEILDLIDTKMLQSVPHQRLTSRELIDKFAGHVAAVKATHKIQVTRGEVAPLSDHIRDAVAQVEDEAETEGDTAKIRSTNQTGKRSSGAMLAHDSHQSTRLKSSDLWRQAKGSMRVSRKGHIGASSNSSSRVDEPSSDKARPVHAVPMNEPRPKIVPVPIPESPELRNDVNPKASQPPDIVIARCESPETMPEIDPADRLGEVPSLKEAGIPELDITARAADIAEPPQQEILSILIAPPRPSLLVTRHRPKEAIGPSKLTTQINSTWPLGLPTTKVRQTGSSHYISRCRMGFWYRPLTTMSKPTSYWHYTFK</sequence>
<protein>
    <recommendedName>
        <fullName evidence="2">Protein kinase domain-containing protein</fullName>
    </recommendedName>
</protein>
<feature type="compositionally biased region" description="Basic and acidic residues" evidence="1">
    <location>
        <begin position="572"/>
        <end position="582"/>
    </location>
</feature>
<evidence type="ECO:0000313" key="4">
    <source>
        <dbReference type="Proteomes" id="UP001391051"/>
    </source>
</evidence>
<proteinExistence type="predicted"/>
<feature type="compositionally biased region" description="Basic and acidic residues" evidence="1">
    <location>
        <begin position="534"/>
        <end position="546"/>
    </location>
</feature>
<dbReference type="PANTHER" id="PTHR24359">
    <property type="entry name" value="SERINE/THREONINE-PROTEIN KINASE SBK1"/>
    <property type="match status" value="1"/>
</dbReference>
<dbReference type="Proteomes" id="UP001391051">
    <property type="component" value="Unassembled WGS sequence"/>
</dbReference>
<dbReference type="Gene3D" id="1.10.510.10">
    <property type="entry name" value="Transferase(Phosphotransferase) domain 1"/>
    <property type="match status" value="1"/>
</dbReference>
<accession>A0ABR1Q853</accession>
<dbReference type="PANTHER" id="PTHR24359:SF1">
    <property type="entry name" value="INHIBITOR OF NUCLEAR FACTOR KAPPA-B KINASE EPSILON SUBUNIT HOMOLOG 1-RELATED"/>
    <property type="match status" value="1"/>
</dbReference>
<evidence type="ECO:0000313" key="3">
    <source>
        <dbReference type="EMBL" id="KAK7948477.1"/>
    </source>
</evidence>
<feature type="compositionally biased region" description="Polar residues" evidence="1">
    <location>
        <begin position="517"/>
        <end position="526"/>
    </location>
</feature>
<name>A0ABR1Q853_9PEZI</name>
<comment type="caution">
    <text evidence="3">The sequence shown here is derived from an EMBL/GenBank/DDBJ whole genome shotgun (WGS) entry which is preliminary data.</text>
</comment>
<dbReference type="SMART" id="SM00220">
    <property type="entry name" value="S_TKc"/>
    <property type="match status" value="1"/>
</dbReference>
<keyword evidence="4" id="KW-1185">Reference proteome</keyword>
<evidence type="ECO:0000256" key="1">
    <source>
        <dbReference type="SAM" id="MobiDB-lite"/>
    </source>
</evidence>
<dbReference type="PROSITE" id="PS50011">
    <property type="entry name" value="PROTEIN_KINASE_DOM"/>
    <property type="match status" value="1"/>
</dbReference>
<dbReference type="Pfam" id="PF00069">
    <property type="entry name" value="Pkinase"/>
    <property type="match status" value="1"/>
</dbReference>
<dbReference type="SUPFAM" id="SSF56112">
    <property type="entry name" value="Protein kinase-like (PK-like)"/>
    <property type="match status" value="1"/>
</dbReference>
<reference evidence="3 4" key="1">
    <citation type="submission" date="2023-01" db="EMBL/GenBank/DDBJ databases">
        <title>Analysis of 21 Apiospora genomes using comparative genomics revels a genus with tremendous synthesis potential of carbohydrate active enzymes and secondary metabolites.</title>
        <authorList>
            <person name="Sorensen T."/>
        </authorList>
    </citation>
    <scope>NUCLEOTIDE SEQUENCE [LARGE SCALE GENOMIC DNA]</scope>
    <source>
        <strain evidence="3 4">CBS 24483</strain>
    </source>
</reference>
<dbReference type="GeneID" id="92078647"/>
<dbReference type="EMBL" id="JAQQWE010000006">
    <property type="protein sequence ID" value="KAK7948477.1"/>
    <property type="molecule type" value="Genomic_DNA"/>
</dbReference>
<organism evidence="3 4">
    <name type="scientific">Apiospora aurea</name>
    <dbReference type="NCBI Taxonomy" id="335848"/>
    <lineage>
        <taxon>Eukaryota</taxon>
        <taxon>Fungi</taxon>
        <taxon>Dikarya</taxon>
        <taxon>Ascomycota</taxon>
        <taxon>Pezizomycotina</taxon>
        <taxon>Sordariomycetes</taxon>
        <taxon>Xylariomycetidae</taxon>
        <taxon>Amphisphaeriales</taxon>
        <taxon>Apiosporaceae</taxon>
        <taxon>Apiospora</taxon>
    </lineage>
</organism>
<dbReference type="InterPro" id="IPR000719">
    <property type="entry name" value="Prot_kinase_dom"/>
</dbReference>
<feature type="domain" description="Protein kinase" evidence="2">
    <location>
        <begin position="148"/>
        <end position="476"/>
    </location>
</feature>
<evidence type="ECO:0000259" key="2">
    <source>
        <dbReference type="PROSITE" id="PS50011"/>
    </source>
</evidence>
<feature type="region of interest" description="Disordered" evidence="1">
    <location>
        <begin position="503"/>
        <end position="617"/>
    </location>
</feature>